<organism evidence="3">
    <name type="scientific">uncultured Methanosarcinales archaeon</name>
    <dbReference type="NCBI Taxonomy" id="183757"/>
    <lineage>
        <taxon>Archaea</taxon>
        <taxon>Methanobacteriati</taxon>
        <taxon>Methanobacteriota</taxon>
        <taxon>Stenosarchaea group</taxon>
        <taxon>Methanomicrobia</taxon>
        <taxon>Methanosarcinales</taxon>
        <taxon>environmental samples</taxon>
    </lineage>
</organism>
<evidence type="ECO:0000256" key="2">
    <source>
        <dbReference type="SAM" id="Phobius"/>
    </source>
</evidence>
<feature type="compositionally biased region" description="Basic and acidic residues" evidence="1">
    <location>
        <begin position="14"/>
        <end position="29"/>
    </location>
</feature>
<feature type="transmembrane region" description="Helical" evidence="2">
    <location>
        <begin position="36"/>
        <end position="57"/>
    </location>
</feature>
<name>A0A7H1KNE1_9EURY</name>
<proteinExistence type="predicted"/>
<sequence length="473" mass="51802">MNKQPGGKLPVRSRKMEPRPGHNHGGSDRMLQDASAVSIVIAVVMIFGLLITIAAYINVYYIPSWAEDAEAKHARNAFTDFSSIPGAINGLVIANATNIVSRQRIELGGGDIPVISPVRSWGSLGVVPREGNFTVTADAWVVNITENPPNNGTITDAGVNITNISDISLFYIDIESATGTFLGGGGELFINFTNQSGWVQSGGVRIWSESGTYSLKISTWDDDNNRIIDSIYINRATDQSGSGPGYYRIDLLNPCYGFSKVLSNADTPYNLTIEANRSAACNYTIIYNEYNKSLVRYSATSNGTLIYESMNRYFLDQKFIYQNGAVFLCQAPNASMRALPAITIANTTDESARITIPMITVGTGINRTPIISGSGVEELRMTLGHQNRVPFAEGNNTDNVHITIEPPEGDENFRKDYLQEWANYFDATVEGTSVRLRSGKEANWTNITITLNGSIHLDIQDIYIDGRTSRISS</sequence>
<keyword evidence="2" id="KW-0472">Membrane</keyword>
<feature type="region of interest" description="Disordered" evidence="1">
    <location>
        <begin position="1"/>
        <end position="29"/>
    </location>
</feature>
<reference evidence="3" key="1">
    <citation type="submission" date="2020-07" db="EMBL/GenBank/DDBJ databases">
        <title>Unique genomic features of the anaerobic methanotrophic archaea.</title>
        <authorList>
            <person name="Chadwick G.L."/>
            <person name="Skennerton C.T."/>
            <person name="Laso-Perez R."/>
            <person name="Leu A.O."/>
            <person name="Speth D.R."/>
            <person name="Yu H."/>
            <person name="Morgan-Lang C."/>
            <person name="Hatzenpichler R."/>
            <person name="Goudeau D."/>
            <person name="Malmstrom R."/>
            <person name="Brazelton W.J."/>
            <person name="Woyke T."/>
            <person name="Hallam S.J."/>
            <person name="Tyson G.W."/>
            <person name="Wegener G."/>
            <person name="Boetius A."/>
            <person name="Orphan V."/>
        </authorList>
    </citation>
    <scope>NUCLEOTIDE SEQUENCE</scope>
</reference>
<dbReference type="EMBL" id="MT776523">
    <property type="protein sequence ID" value="QNT35455.1"/>
    <property type="molecule type" value="Genomic_DNA"/>
</dbReference>
<protein>
    <submittedName>
        <fullName evidence="3">Uncharacterized protein</fullName>
    </submittedName>
</protein>
<evidence type="ECO:0000256" key="1">
    <source>
        <dbReference type="SAM" id="MobiDB-lite"/>
    </source>
</evidence>
<gene>
    <name evidence="3" type="ORF">EKMJPAOO_00005</name>
</gene>
<keyword evidence="2" id="KW-0812">Transmembrane</keyword>
<evidence type="ECO:0000313" key="3">
    <source>
        <dbReference type="EMBL" id="QNT35455.1"/>
    </source>
</evidence>
<dbReference type="AlphaFoldDB" id="A0A7H1KNE1"/>
<accession>A0A7H1KNE1</accession>
<keyword evidence="2" id="KW-1133">Transmembrane helix</keyword>